<proteinExistence type="predicted"/>
<dbReference type="PANTHER" id="PTHR43363">
    <property type="entry name" value="HYPOXANTHINE PHOSPHORIBOSYLTRANSFERASE"/>
    <property type="match status" value="1"/>
</dbReference>
<dbReference type="Pfam" id="PF00156">
    <property type="entry name" value="Pribosyltran"/>
    <property type="match status" value="1"/>
</dbReference>
<dbReference type="CDD" id="cd06223">
    <property type="entry name" value="PRTases_typeI"/>
    <property type="match status" value="1"/>
</dbReference>
<evidence type="ECO:0000256" key="1">
    <source>
        <dbReference type="ARBA" id="ARBA00022676"/>
    </source>
</evidence>
<feature type="domain" description="Phosphoribosyltransferase" evidence="3">
    <location>
        <begin position="11"/>
        <end position="142"/>
    </location>
</feature>
<dbReference type="EMBL" id="DRYQ01000079">
    <property type="protein sequence ID" value="HHQ50734.1"/>
    <property type="molecule type" value="Genomic_DNA"/>
</dbReference>
<name>A0A7J3Z7B5_9CREN</name>
<accession>A0A7J3Z7B5</accession>
<dbReference type="AlphaFoldDB" id="A0A7J3Z7B5"/>
<organism evidence="4">
    <name type="scientific">Ignisphaera aggregans</name>
    <dbReference type="NCBI Taxonomy" id="334771"/>
    <lineage>
        <taxon>Archaea</taxon>
        <taxon>Thermoproteota</taxon>
        <taxon>Thermoprotei</taxon>
        <taxon>Desulfurococcales</taxon>
        <taxon>Desulfurococcaceae</taxon>
        <taxon>Ignisphaera</taxon>
    </lineage>
</organism>
<dbReference type="SUPFAM" id="SSF53271">
    <property type="entry name" value="PRTase-like"/>
    <property type="match status" value="1"/>
</dbReference>
<keyword evidence="1 4" id="KW-0328">Glycosyltransferase</keyword>
<dbReference type="PANTHER" id="PTHR43363:SF1">
    <property type="entry name" value="HYPOXANTHINE-GUANINE PHOSPHORIBOSYLTRANSFERASE"/>
    <property type="match status" value="1"/>
</dbReference>
<protein>
    <submittedName>
        <fullName evidence="4">Phosphoribosyltransferase</fullName>
    </submittedName>
</protein>
<evidence type="ECO:0000259" key="3">
    <source>
        <dbReference type="Pfam" id="PF00156"/>
    </source>
</evidence>
<reference evidence="4" key="1">
    <citation type="journal article" date="2020" name="mSystems">
        <title>Genome- and Community-Level Interaction Insights into Carbon Utilization and Element Cycling Functions of Hydrothermarchaeota in Hydrothermal Sediment.</title>
        <authorList>
            <person name="Zhou Z."/>
            <person name="Liu Y."/>
            <person name="Xu W."/>
            <person name="Pan J."/>
            <person name="Luo Z.H."/>
            <person name="Li M."/>
        </authorList>
    </citation>
    <scope>NUCLEOTIDE SEQUENCE [LARGE SCALE GENOMIC DNA]</scope>
    <source>
        <strain evidence="4">SpSt-1105</strain>
    </source>
</reference>
<keyword evidence="2 4" id="KW-0808">Transferase</keyword>
<dbReference type="InterPro" id="IPR000836">
    <property type="entry name" value="PRTase_dom"/>
</dbReference>
<comment type="caution">
    <text evidence="4">The sequence shown here is derived from an EMBL/GenBank/DDBJ whole genome shotgun (WGS) entry which is preliminary data.</text>
</comment>
<dbReference type="Gene3D" id="3.40.50.2020">
    <property type="match status" value="1"/>
</dbReference>
<dbReference type="InterPro" id="IPR029057">
    <property type="entry name" value="PRTase-like"/>
</dbReference>
<evidence type="ECO:0000256" key="2">
    <source>
        <dbReference type="ARBA" id="ARBA00022679"/>
    </source>
</evidence>
<gene>
    <name evidence="4" type="ORF">ENM66_05235</name>
</gene>
<dbReference type="GO" id="GO:0016757">
    <property type="term" value="F:glycosyltransferase activity"/>
    <property type="evidence" value="ECO:0007669"/>
    <property type="project" value="UniProtKB-KW"/>
</dbReference>
<evidence type="ECO:0000313" key="4">
    <source>
        <dbReference type="EMBL" id="HHQ50734.1"/>
    </source>
</evidence>
<sequence length="204" mass="22970">MVGILYVSWERAVDLCYKLATMVAHSGFRPDALIAVLRGGVVPALIVSDVLGVDGFYAVRARHWGVLKEAFEKPIIEQLPQGRLEGARILVVDEVADTGKTLDSVVEQLKRLNPSEIRTAVVHLKPTSRHKPSYYAESLDRWLWIFYPWSLVETVFALAVRELGGRAPREAIEERVEQIAKSLGLTKRLQDALRTGMRYYLQAV</sequence>